<evidence type="ECO:0000256" key="2">
    <source>
        <dbReference type="RuleBase" id="RU361185"/>
    </source>
</evidence>
<feature type="domain" description="Glycosyl hydrolase family 31 C-terminal" evidence="5">
    <location>
        <begin position="585"/>
        <end position="670"/>
    </location>
</feature>
<dbReference type="PANTHER" id="PTHR43863">
    <property type="entry name" value="HYDROLASE, PUTATIVE (AFU_ORTHOLOGUE AFUA_1G03140)-RELATED"/>
    <property type="match status" value="1"/>
</dbReference>
<gene>
    <name evidence="6" type="ORF">J07HQW2_00882</name>
</gene>
<accession>U1NCP6</accession>
<evidence type="ECO:0000313" key="7">
    <source>
        <dbReference type="Proteomes" id="UP000030710"/>
    </source>
</evidence>
<evidence type="ECO:0000259" key="5">
    <source>
        <dbReference type="Pfam" id="PF21365"/>
    </source>
</evidence>
<evidence type="ECO:0000256" key="1">
    <source>
        <dbReference type="ARBA" id="ARBA00007806"/>
    </source>
</evidence>
<keyword evidence="2" id="KW-0326">Glycosidase</keyword>
<dbReference type="InterPro" id="IPR048395">
    <property type="entry name" value="Glyco_hydro_31_C"/>
</dbReference>
<feature type="domain" description="Glycoside hydrolase family 31 N-terminal" evidence="4">
    <location>
        <begin position="38"/>
        <end position="222"/>
    </location>
</feature>
<dbReference type="SUPFAM" id="SSF51445">
    <property type="entry name" value="(Trans)glycosidases"/>
    <property type="match status" value="1"/>
</dbReference>
<dbReference type="GO" id="GO:0005975">
    <property type="term" value="P:carbohydrate metabolic process"/>
    <property type="evidence" value="ECO:0007669"/>
    <property type="project" value="InterPro"/>
</dbReference>
<organism evidence="6 7">
    <name type="scientific">Haloquadratum walsbyi J07HQW2</name>
    <dbReference type="NCBI Taxonomy" id="1238425"/>
    <lineage>
        <taxon>Archaea</taxon>
        <taxon>Methanobacteriati</taxon>
        <taxon>Methanobacteriota</taxon>
        <taxon>Stenosarchaea group</taxon>
        <taxon>Halobacteria</taxon>
        <taxon>Halobacteriales</taxon>
        <taxon>Haloferacaceae</taxon>
        <taxon>Haloquadratum</taxon>
    </lineage>
</organism>
<dbReference type="InterPro" id="IPR051816">
    <property type="entry name" value="Glycosyl_Hydrolase_31"/>
</dbReference>
<dbReference type="CDD" id="cd06593">
    <property type="entry name" value="GH31_xylosidase_YicI"/>
    <property type="match status" value="1"/>
</dbReference>
<dbReference type="Proteomes" id="UP000030710">
    <property type="component" value="Unassembled WGS sequence"/>
</dbReference>
<dbReference type="SUPFAM" id="SSF51011">
    <property type="entry name" value="Glycosyl hydrolase domain"/>
    <property type="match status" value="1"/>
</dbReference>
<evidence type="ECO:0000313" key="6">
    <source>
        <dbReference type="EMBL" id="ERG94448.1"/>
    </source>
</evidence>
<dbReference type="GO" id="GO:0004553">
    <property type="term" value="F:hydrolase activity, hydrolyzing O-glycosyl compounds"/>
    <property type="evidence" value="ECO:0007669"/>
    <property type="project" value="InterPro"/>
</dbReference>
<dbReference type="InterPro" id="IPR000322">
    <property type="entry name" value="Glyco_hydro_31_TIM"/>
</dbReference>
<evidence type="ECO:0000259" key="4">
    <source>
        <dbReference type="Pfam" id="PF13802"/>
    </source>
</evidence>
<dbReference type="Gene3D" id="2.60.40.1760">
    <property type="entry name" value="glycosyl hydrolase (family 31)"/>
    <property type="match status" value="1"/>
</dbReference>
<dbReference type="PANTHER" id="PTHR43863:SF2">
    <property type="entry name" value="MALTASE-GLUCOAMYLASE"/>
    <property type="match status" value="1"/>
</dbReference>
<dbReference type="SUPFAM" id="SSF74650">
    <property type="entry name" value="Galactose mutarotase-like"/>
    <property type="match status" value="1"/>
</dbReference>
<reference evidence="6 7" key="1">
    <citation type="journal article" date="2013" name="PLoS ONE">
        <title>Assembly-driven community genomics of a hypersaline microbial ecosystem.</title>
        <authorList>
            <person name="Podell S."/>
            <person name="Ugalde J.A."/>
            <person name="Narasingarao P."/>
            <person name="Banfield J.F."/>
            <person name="Heidelberg K.B."/>
            <person name="Allen E.E."/>
        </authorList>
    </citation>
    <scope>NUCLEOTIDE SEQUENCE [LARGE SCALE GENOMIC DNA]</scope>
    <source>
        <strain evidence="7">J07HQW2</strain>
    </source>
</reference>
<dbReference type="InterPro" id="IPR011013">
    <property type="entry name" value="Gal_mutarotase_sf_dom"/>
</dbReference>
<dbReference type="EMBL" id="KE356561">
    <property type="protein sequence ID" value="ERG94448.1"/>
    <property type="molecule type" value="Genomic_DNA"/>
</dbReference>
<evidence type="ECO:0000259" key="3">
    <source>
        <dbReference type="Pfam" id="PF01055"/>
    </source>
</evidence>
<protein>
    <submittedName>
        <fullName evidence="6">Glycosyl hydrolase, family 31</fullName>
    </submittedName>
</protein>
<dbReference type="GO" id="GO:0030246">
    <property type="term" value="F:carbohydrate binding"/>
    <property type="evidence" value="ECO:0007669"/>
    <property type="project" value="InterPro"/>
</dbReference>
<dbReference type="Pfam" id="PF21365">
    <property type="entry name" value="Glyco_hydro_31_3rd"/>
    <property type="match status" value="1"/>
</dbReference>
<name>U1NCP6_9EURY</name>
<comment type="similarity">
    <text evidence="1 2">Belongs to the glycosyl hydrolase 31 family.</text>
</comment>
<dbReference type="eggNOG" id="arCOG03663">
    <property type="taxonomic scope" value="Archaea"/>
</dbReference>
<dbReference type="RefSeq" id="WP_021053939.1">
    <property type="nucleotide sequence ID" value="NZ_KE356561.1"/>
</dbReference>
<dbReference type="HOGENOM" id="CLU_000631_10_2_2"/>
<dbReference type="InterPro" id="IPR017853">
    <property type="entry name" value="GH"/>
</dbReference>
<dbReference type="InterPro" id="IPR025887">
    <property type="entry name" value="Glyco_hydro_31_N_dom"/>
</dbReference>
<feature type="domain" description="Glycoside hydrolase family 31 TIM barrel" evidence="3">
    <location>
        <begin position="265"/>
        <end position="575"/>
    </location>
</feature>
<dbReference type="CDD" id="cd14752">
    <property type="entry name" value="GH31_N"/>
    <property type="match status" value="1"/>
</dbReference>
<keyword evidence="2 6" id="KW-0378">Hydrolase</keyword>
<dbReference type="STRING" id="1238425.J07HQW2_00882"/>
<dbReference type="Pfam" id="PF13802">
    <property type="entry name" value="Gal_mutarotas_2"/>
    <property type="match status" value="1"/>
</dbReference>
<dbReference type="AlphaFoldDB" id="U1NCP6"/>
<dbReference type="Gene3D" id="3.20.20.80">
    <property type="entry name" value="Glycosidases"/>
    <property type="match status" value="1"/>
</dbReference>
<dbReference type="Gene3D" id="2.60.40.1180">
    <property type="entry name" value="Golgi alpha-mannosidase II"/>
    <property type="match status" value="1"/>
</dbReference>
<proteinExistence type="inferred from homology"/>
<dbReference type="InterPro" id="IPR013780">
    <property type="entry name" value="Glyco_hydro_b"/>
</dbReference>
<sequence>MWLELTDIITTDFDDTFTFQCGVSSVSNEHTTPNREFPLTIRFLDDQTLKILFRPNPEASPTDCSPLSLPYDVYDQHPDVSVNLDDSVIELATGEMSFSINTKTASFSVTHDNKQLIDTDVDVTNNRGELNVPSIGYEETVVENYPLEVTRTGFTTRSYPTESFFGLGEQFSRFEKRGQRITTSVTQAHGVNSSDTYAPIPFFISDRGYGMLVETAADTTFDFGHTTPDVTAIDVESPVLSIVLFVGSSFKDIISSYTRLSGRAPSLPAWTYGVWMSRNSYQTQTEVLDTAAKLRERSVPCDVIHIDPEWMDIDSPEMTFDSESFPDPEEMCTRLDEDGFKLSLWEYPYINTDTDLFQTAQQNGYLMRNHEGRTYIFRRPSHAQTRAGIIDFSNPEAVEWWQDLHRELIDTGVDVFKTDFGEYLPPQTTTDGRRTGTGAKNAYPLVYQQAVAGGFEKTDKPPVLWSRSAWAGAQQYPVHWGGDARSTFDGFRASVRGGLSLVMSGFQFWSCDIGGYKPTPSKILYIRWAQWGLLALSHPRFHGKSPREPWEFGDTAAEIVTKFANLRYRLLPYYISYGCEAASSGIPVMRPMAVEFEDWIDSSMSATQHMVGEEFLLAPVLSEDGSVSITLPPGEWIDYWSKTYYTGPDHQKRTVDASKLPFFIRAGSIIPEYPSTRSHTDGLPTELQYHIYPRQNTQTSAQFTFQHPEIPEAETITAVIDDSHNEVTIKCSEGLPSGSVIIEEIYSLPERITVNETMIEPAAVAHNSDTETLQFDLER</sequence>
<dbReference type="Pfam" id="PF01055">
    <property type="entry name" value="Glyco_hydro_31_2nd"/>
    <property type="match status" value="1"/>
</dbReference>